<reference evidence="12" key="1">
    <citation type="journal article" date="2020" name="Stud. Mycol.">
        <title>101 Dothideomycetes genomes: a test case for predicting lifestyles and emergence of pathogens.</title>
        <authorList>
            <person name="Haridas S."/>
            <person name="Albert R."/>
            <person name="Binder M."/>
            <person name="Bloem J."/>
            <person name="Labutti K."/>
            <person name="Salamov A."/>
            <person name="Andreopoulos B."/>
            <person name="Baker S."/>
            <person name="Barry K."/>
            <person name="Bills G."/>
            <person name="Bluhm B."/>
            <person name="Cannon C."/>
            <person name="Castanera R."/>
            <person name="Culley D."/>
            <person name="Daum C."/>
            <person name="Ezra D."/>
            <person name="Gonzalez J."/>
            <person name="Henrissat B."/>
            <person name="Kuo A."/>
            <person name="Liang C."/>
            <person name="Lipzen A."/>
            <person name="Lutzoni F."/>
            <person name="Magnuson J."/>
            <person name="Mondo S."/>
            <person name="Nolan M."/>
            <person name="Ohm R."/>
            <person name="Pangilinan J."/>
            <person name="Park H.-J."/>
            <person name="Ramirez L."/>
            <person name="Alfaro M."/>
            <person name="Sun H."/>
            <person name="Tritt A."/>
            <person name="Yoshinaga Y."/>
            <person name="Zwiers L.-H."/>
            <person name="Turgeon B."/>
            <person name="Goodwin S."/>
            <person name="Spatafora J."/>
            <person name="Crous P."/>
            <person name="Grigoriev I."/>
        </authorList>
    </citation>
    <scope>NUCLEOTIDE SEQUENCE</scope>
    <source>
        <strain evidence="12">CBS 269.34</strain>
    </source>
</reference>
<evidence type="ECO:0000256" key="9">
    <source>
        <dbReference type="ARBA" id="ARBA00023098"/>
    </source>
</evidence>
<evidence type="ECO:0000256" key="10">
    <source>
        <dbReference type="ARBA" id="ARBA00023315"/>
    </source>
</evidence>
<comment type="pathway">
    <text evidence="3">Sphingolipid metabolism.</text>
</comment>
<dbReference type="Gene3D" id="3.40.640.10">
    <property type="entry name" value="Type I PLP-dependent aspartate aminotransferase-like (Major domain)"/>
    <property type="match status" value="1"/>
</dbReference>
<sequence>MDLHELQSRALSLLDDANAQFHKMPGSAILMRYIKSSYQNDPVRSAVELLLLIFFLRYILASSYSTQKQKHVPLSEEEIDELVDDWTPEPLVSKSTAFEDLENEKRPIIVGPTGPKSKLSNGRTVTNLASYNFYNFIGNETLKDKAIQTLRTYGVGPCGPPGFYGTQDVHMKTEADVAAHLGTAACIVYAQSFSTITSVIPSFSKRGDIIVADKAVNYAIRKGIQISRSMVRWYEHNDMEDLQRVLEKVTKEQAKKPLTRRFIITEGLFENVGDCVDLPKIVELKLKHKFRLILDETWSYGVLGRTGRGVTEQQNVDATEVDMIIGSLSGPLCAAGGFCASTAEVVEHQRISSASYTYSAALPAMLATTASETISLLQETPEIMVQLRENIKAMRAQLDPRSDWVKCTSAVENPVMLLVLKPEVVASKGFSSFDQESLFQDVVDECIANGVLITRLRSMPPAVGAGPRDQGWQPQPALKVCVTTGLSRKETEKAGIVIRHAITKIITRRK</sequence>
<keyword evidence="10" id="KW-0012">Acyltransferase</keyword>
<comment type="similarity">
    <text evidence="4">Belongs to the class-II pyridoxal-phosphate-dependent aminotransferase family.</text>
</comment>
<dbReference type="Proteomes" id="UP000799750">
    <property type="component" value="Unassembled WGS sequence"/>
</dbReference>
<evidence type="ECO:0000256" key="4">
    <source>
        <dbReference type="ARBA" id="ARBA00008392"/>
    </source>
</evidence>
<organism evidence="12 13">
    <name type="scientific">Lophium mytilinum</name>
    <dbReference type="NCBI Taxonomy" id="390894"/>
    <lineage>
        <taxon>Eukaryota</taxon>
        <taxon>Fungi</taxon>
        <taxon>Dikarya</taxon>
        <taxon>Ascomycota</taxon>
        <taxon>Pezizomycotina</taxon>
        <taxon>Dothideomycetes</taxon>
        <taxon>Pleosporomycetidae</taxon>
        <taxon>Mytilinidiales</taxon>
        <taxon>Mytilinidiaceae</taxon>
        <taxon>Lophium</taxon>
    </lineage>
</organism>
<evidence type="ECO:0000259" key="11">
    <source>
        <dbReference type="Pfam" id="PF00155"/>
    </source>
</evidence>
<dbReference type="GO" id="GO:0030170">
    <property type="term" value="F:pyridoxal phosphate binding"/>
    <property type="evidence" value="ECO:0007669"/>
    <property type="project" value="InterPro"/>
</dbReference>
<dbReference type="GO" id="GO:0016020">
    <property type="term" value="C:membrane"/>
    <property type="evidence" value="ECO:0007669"/>
    <property type="project" value="GOC"/>
</dbReference>
<evidence type="ECO:0000256" key="6">
    <source>
        <dbReference type="ARBA" id="ARBA00022679"/>
    </source>
</evidence>
<comment type="cofactor">
    <cofactor evidence="1">
        <name>pyridoxal 5'-phosphate</name>
        <dbReference type="ChEBI" id="CHEBI:597326"/>
    </cofactor>
</comment>
<proteinExistence type="inferred from homology"/>
<accession>A0A6A6R9N9</accession>
<evidence type="ECO:0000313" key="13">
    <source>
        <dbReference type="Proteomes" id="UP000799750"/>
    </source>
</evidence>
<evidence type="ECO:0000256" key="1">
    <source>
        <dbReference type="ARBA" id="ARBA00001933"/>
    </source>
</evidence>
<keyword evidence="9" id="KW-0443">Lipid metabolism</keyword>
<dbReference type="GO" id="GO:0046513">
    <property type="term" value="P:ceramide biosynthetic process"/>
    <property type="evidence" value="ECO:0007669"/>
    <property type="project" value="TreeGrafter"/>
</dbReference>
<evidence type="ECO:0000256" key="3">
    <source>
        <dbReference type="ARBA" id="ARBA00004991"/>
    </source>
</evidence>
<dbReference type="InterPro" id="IPR050087">
    <property type="entry name" value="AON_synthase_class-II"/>
</dbReference>
<dbReference type="EC" id="2.3.1.50" evidence="5"/>
<dbReference type="InterPro" id="IPR015422">
    <property type="entry name" value="PyrdxlP-dep_Trfase_small"/>
</dbReference>
<dbReference type="AlphaFoldDB" id="A0A6A6R9N9"/>
<evidence type="ECO:0000313" key="12">
    <source>
        <dbReference type="EMBL" id="KAF2500177.1"/>
    </source>
</evidence>
<dbReference type="InterPro" id="IPR015421">
    <property type="entry name" value="PyrdxlP-dep_Trfase_major"/>
</dbReference>
<dbReference type="PANTHER" id="PTHR13693:SF2">
    <property type="entry name" value="SERINE PALMITOYLTRANSFERASE 1"/>
    <property type="match status" value="1"/>
</dbReference>
<evidence type="ECO:0000256" key="2">
    <source>
        <dbReference type="ARBA" id="ARBA00004760"/>
    </source>
</evidence>
<dbReference type="GO" id="GO:0005783">
    <property type="term" value="C:endoplasmic reticulum"/>
    <property type="evidence" value="ECO:0007669"/>
    <property type="project" value="TreeGrafter"/>
</dbReference>
<dbReference type="OrthoDB" id="3168162at2759"/>
<name>A0A6A6R9N9_9PEZI</name>
<keyword evidence="6 12" id="KW-0808">Transferase</keyword>
<evidence type="ECO:0000256" key="7">
    <source>
        <dbReference type="ARBA" id="ARBA00022898"/>
    </source>
</evidence>
<keyword evidence="13" id="KW-1185">Reference proteome</keyword>
<dbReference type="FunFam" id="3.40.640.10:FF:000059">
    <property type="entry name" value="Serine palmitoyl CoA transferase subunit LcbA"/>
    <property type="match status" value="1"/>
</dbReference>
<dbReference type="PANTHER" id="PTHR13693">
    <property type="entry name" value="CLASS II AMINOTRANSFERASE/8-AMINO-7-OXONONANOATE SYNTHASE"/>
    <property type="match status" value="1"/>
</dbReference>
<evidence type="ECO:0000256" key="8">
    <source>
        <dbReference type="ARBA" id="ARBA00022919"/>
    </source>
</evidence>
<comment type="pathway">
    <text evidence="2">Lipid metabolism; sphingolipid metabolism.</text>
</comment>
<dbReference type="EMBL" id="MU004183">
    <property type="protein sequence ID" value="KAF2500177.1"/>
    <property type="molecule type" value="Genomic_DNA"/>
</dbReference>
<dbReference type="Gene3D" id="3.90.1150.10">
    <property type="entry name" value="Aspartate Aminotransferase, domain 1"/>
    <property type="match status" value="1"/>
</dbReference>
<keyword evidence="7" id="KW-0663">Pyridoxal phosphate</keyword>
<dbReference type="InterPro" id="IPR004839">
    <property type="entry name" value="Aminotransferase_I/II_large"/>
</dbReference>
<protein>
    <recommendedName>
        <fullName evidence="5">serine C-palmitoyltransferase</fullName>
        <ecNumber evidence="5">2.3.1.50</ecNumber>
    </recommendedName>
</protein>
<dbReference type="GO" id="GO:0004758">
    <property type="term" value="F:serine C-palmitoyltransferase activity"/>
    <property type="evidence" value="ECO:0007669"/>
    <property type="project" value="TreeGrafter"/>
</dbReference>
<feature type="domain" description="Aminotransferase class I/classII large" evidence="11">
    <location>
        <begin position="124"/>
        <end position="491"/>
    </location>
</feature>
<evidence type="ECO:0000256" key="5">
    <source>
        <dbReference type="ARBA" id="ARBA00013220"/>
    </source>
</evidence>
<dbReference type="SUPFAM" id="SSF53383">
    <property type="entry name" value="PLP-dependent transferases"/>
    <property type="match status" value="1"/>
</dbReference>
<dbReference type="Pfam" id="PF00155">
    <property type="entry name" value="Aminotran_1_2"/>
    <property type="match status" value="1"/>
</dbReference>
<dbReference type="GO" id="GO:0046512">
    <property type="term" value="P:sphingosine biosynthetic process"/>
    <property type="evidence" value="ECO:0007669"/>
    <property type="project" value="TreeGrafter"/>
</dbReference>
<keyword evidence="8" id="KW-0746">Sphingolipid metabolism</keyword>
<gene>
    <name evidence="12" type="ORF">BU16DRAFT_522996</name>
</gene>
<dbReference type="InterPro" id="IPR015424">
    <property type="entry name" value="PyrdxlP-dep_Trfase"/>
</dbReference>